<accession>A0A7N2LM60</accession>
<proteinExistence type="predicted"/>
<sequence>MANMATESIYLKASCVNGKYVGLMCLHVLLVLLLSSIVTSSKFKDDLGHFTRLSWNTYIQTGNWWGKLMI</sequence>
<evidence type="ECO:0000313" key="2">
    <source>
        <dbReference type="EnsemblPlants" id="QL05p023403:mrna"/>
    </source>
</evidence>
<feature type="transmembrane region" description="Helical" evidence="1">
    <location>
        <begin position="20"/>
        <end position="39"/>
    </location>
</feature>
<keyword evidence="1" id="KW-0812">Transmembrane</keyword>
<organism evidence="2 3">
    <name type="scientific">Quercus lobata</name>
    <name type="common">Valley oak</name>
    <dbReference type="NCBI Taxonomy" id="97700"/>
    <lineage>
        <taxon>Eukaryota</taxon>
        <taxon>Viridiplantae</taxon>
        <taxon>Streptophyta</taxon>
        <taxon>Embryophyta</taxon>
        <taxon>Tracheophyta</taxon>
        <taxon>Spermatophyta</taxon>
        <taxon>Magnoliopsida</taxon>
        <taxon>eudicotyledons</taxon>
        <taxon>Gunneridae</taxon>
        <taxon>Pentapetalae</taxon>
        <taxon>rosids</taxon>
        <taxon>fabids</taxon>
        <taxon>Fagales</taxon>
        <taxon>Fagaceae</taxon>
        <taxon>Quercus</taxon>
    </lineage>
</organism>
<dbReference type="EnsemblPlants" id="QL05p023403:mrna">
    <property type="protein sequence ID" value="QL05p023403:mrna"/>
    <property type="gene ID" value="QL05p023403"/>
</dbReference>
<keyword evidence="1" id="KW-0472">Membrane</keyword>
<keyword evidence="1" id="KW-1133">Transmembrane helix</keyword>
<protein>
    <submittedName>
        <fullName evidence="2">Uncharacterized protein</fullName>
    </submittedName>
</protein>
<reference evidence="2" key="2">
    <citation type="submission" date="2021-01" db="UniProtKB">
        <authorList>
            <consortium name="EnsemblPlants"/>
        </authorList>
    </citation>
    <scope>IDENTIFICATION</scope>
</reference>
<name>A0A7N2LM60_QUELO</name>
<dbReference type="Gramene" id="QL05p023403:mrna">
    <property type="protein sequence ID" value="QL05p023403:mrna"/>
    <property type="gene ID" value="QL05p023403"/>
</dbReference>
<keyword evidence="3" id="KW-1185">Reference proteome</keyword>
<evidence type="ECO:0000313" key="3">
    <source>
        <dbReference type="Proteomes" id="UP000594261"/>
    </source>
</evidence>
<dbReference type="EMBL" id="LRBV02000005">
    <property type="status" value="NOT_ANNOTATED_CDS"/>
    <property type="molecule type" value="Genomic_DNA"/>
</dbReference>
<evidence type="ECO:0000256" key="1">
    <source>
        <dbReference type="SAM" id="Phobius"/>
    </source>
</evidence>
<dbReference type="AlphaFoldDB" id="A0A7N2LM60"/>
<reference evidence="2 3" key="1">
    <citation type="journal article" date="2016" name="G3 (Bethesda)">
        <title>First Draft Assembly and Annotation of the Genome of a California Endemic Oak Quercus lobata Nee (Fagaceae).</title>
        <authorList>
            <person name="Sork V.L."/>
            <person name="Fitz-Gibbon S.T."/>
            <person name="Puiu D."/>
            <person name="Crepeau M."/>
            <person name="Gugger P.F."/>
            <person name="Sherman R."/>
            <person name="Stevens K."/>
            <person name="Langley C.H."/>
            <person name="Pellegrini M."/>
            <person name="Salzberg S.L."/>
        </authorList>
    </citation>
    <scope>NUCLEOTIDE SEQUENCE [LARGE SCALE GENOMIC DNA]</scope>
    <source>
        <strain evidence="2 3">cv. SW786</strain>
    </source>
</reference>
<dbReference type="Proteomes" id="UP000594261">
    <property type="component" value="Chromosome 5"/>
</dbReference>
<dbReference type="InParanoid" id="A0A7N2LM60"/>